<keyword evidence="1" id="KW-0812">Transmembrane</keyword>
<organism evidence="2 3">
    <name type="scientific">Erythrobacter crassostreae</name>
    <dbReference type="NCBI Taxonomy" id="2828328"/>
    <lineage>
        <taxon>Bacteria</taxon>
        <taxon>Pseudomonadati</taxon>
        <taxon>Pseudomonadota</taxon>
        <taxon>Alphaproteobacteria</taxon>
        <taxon>Sphingomonadales</taxon>
        <taxon>Erythrobacteraceae</taxon>
        <taxon>Erythrobacter/Porphyrobacter group</taxon>
        <taxon>Erythrobacter</taxon>
    </lineage>
</organism>
<comment type="caution">
    <text evidence="2">The sequence shown here is derived from an EMBL/GenBank/DDBJ whole genome shotgun (WGS) entry which is preliminary data.</text>
</comment>
<evidence type="ECO:0008006" key="4">
    <source>
        <dbReference type="Google" id="ProtNLM"/>
    </source>
</evidence>
<name>A0A9X1JPN1_9SPHN</name>
<protein>
    <recommendedName>
        <fullName evidence="4">DUF2846 domain-containing protein</fullName>
    </recommendedName>
</protein>
<sequence length="184" mass="19474">MNSSTRNTVLIAAAILVGLVLGFQFPMLGLLLLIPVLAFVVIVFLRNKGGADADESLAAEARKFTASEGKAAIYVMRKGFVAGQQGMNVTIDGGMTSQFRTGRFVKADVEPGEHTITAQMASQTKGTAETHAVTLAEGECVLLDVKMNVGALQGSLSYEESRNAAEARAKLAGLKLVLWSEPET</sequence>
<keyword evidence="1" id="KW-0472">Membrane</keyword>
<proteinExistence type="predicted"/>
<evidence type="ECO:0000256" key="1">
    <source>
        <dbReference type="SAM" id="Phobius"/>
    </source>
</evidence>
<accession>A0A9X1JPN1</accession>
<gene>
    <name evidence="2" type="ORF">KCG46_08420</name>
</gene>
<evidence type="ECO:0000313" key="3">
    <source>
        <dbReference type="Proteomes" id="UP001138681"/>
    </source>
</evidence>
<reference evidence="2" key="1">
    <citation type="submission" date="2021-04" db="EMBL/GenBank/DDBJ databases">
        <authorList>
            <person name="Pira H."/>
            <person name="Risdian C."/>
            <person name="Wink J."/>
        </authorList>
    </citation>
    <scope>NUCLEOTIDE SEQUENCE</scope>
    <source>
        <strain evidence="2">WH158</strain>
    </source>
</reference>
<dbReference type="AlphaFoldDB" id="A0A9X1JPN1"/>
<dbReference type="Proteomes" id="UP001138681">
    <property type="component" value="Unassembled WGS sequence"/>
</dbReference>
<keyword evidence="1" id="KW-1133">Transmembrane helix</keyword>
<feature type="transmembrane region" description="Helical" evidence="1">
    <location>
        <begin position="12"/>
        <end position="45"/>
    </location>
</feature>
<keyword evidence="3" id="KW-1185">Reference proteome</keyword>
<dbReference type="RefSeq" id="WP_218404805.1">
    <property type="nucleotide sequence ID" value="NZ_JAGSPC010000001.1"/>
</dbReference>
<evidence type="ECO:0000313" key="2">
    <source>
        <dbReference type="EMBL" id="MBV7259597.1"/>
    </source>
</evidence>
<dbReference type="EMBL" id="JAGSPC010000001">
    <property type="protein sequence ID" value="MBV7259597.1"/>
    <property type="molecule type" value="Genomic_DNA"/>
</dbReference>